<protein>
    <recommendedName>
        <fullName evidence="4">Prohead serine protease domain-containing protein</fullName>
    </recommendedName>
</protein>
<dbReference type="NCBIfam" id="TIGR01543">
    <property type="entry name" value="proheadase_HK97"/>
    <property type="match status" value="1"/>
</dbReference>
<keyword evidence="3" id="KW-0378">Hydrolase</keyword>
<keyword evidence="6" id="KW-1185">Reference proteome</keyword>
<accession>A0A1X0J5X8</accession>
<evidence type="ECO:0000313" key="5">
    <source>
        <dbReference type="EMBL" id="ORB57390.1"/>
    </source>
</evidence>
<keyword evidence="1" id="KW-1188">Viral release from host cell</keyword>
<feature type="domain" description="Prohead serine protease" evidence="4">
    <location>
        <begin position="16"/>
        <end position="163"/>
    </location>
</feature>
<evidence type="ECO:0000259" key="4">
    <source>
        <dbReference type="Pfam" id="PF04586"/>
    </source>
</evidence>
<dbReference type="RefSeq" id="WP_165760768.1">
    <property type="nucleotide sequence ID" value="NZ_JACKUO010000042.1"/>
</dbReference>
<sequence>MTATHLYIECRSEITGDTLTGYASTFGTYADLGSYVETFAPNAFDAVLADTATDVRAFYQHDSAMLLGRQSSGTLKLWTDSTGLGYELALPKTSYANDVRELAARGDLSGMSIGFRPDQQTWTKLGSRDLRTHISVGALVEISPVSVPAYGSTTAQLRSLDHITTTQAIDGRTQLFRAWFAALTERYPFD</sequence>
<reference evidence="5 6" key="1">
    <citation type="submission" date="2016-12" db="EMBL/GenBank/DDBJ databases">
        <title>The new phylogeny of genus Mycobacterium.</title>
        <authorList>
            <person name="Tortoli E."/>
            <person name="Trovato A."/>
            <person name="Cirillo D.M."/>
        </authorList>
    </citation>
    <scope>NUCLEOTIDE SEQUENCE [LARGE SCALE GENOMIC DNA]</scope>
    <source>
        <strain evidence="5 6">DSM 44223</strain>
    </source>
</reference>
<name>A0A1X0J5X8_MYCRH</name>
<evidence type="ECO:0000256" key="3">
    <source>
        <dbReference type="ARBA" id="ARBA00022801"/>
    </source>
</evidence>
<evidence type="ECO:0000256" key="1">
    <source>
        <dbReference type="ARBA" id="ARBA00022612"/>
    </source>
</evidence>
<dbReference type="InterPro" id="IPR054613">
    <property type="entry name" value="Peptidase_S78_dom"/>
</dbReference>
<organism evidence="5 6">
    <name type="scientific">Mycolicibacterium rhodesiae</name>
    <name type="common">Mycobacterium rhodesiae</name>
    <dbReference type="NCBI Taxonomy" id="36814"/>
    <lineage>
        <taxon>Bacteria</taxon>
        <taxon>Bacillati</taxon>
        <taxon>Actinomycetota</taxon>
        <taxon>Actinomycetes</taxon>
        <taxon>Mycobacteriales</taxon>
        <taxon>Mycobacteriaceae</taxon>
        <taxon>Mycolicibacterium</taxon>
    </lineage>
</organism>
<evidence type="ECO:0000313" key="6">
    <source>
        <dbReference type="Proteomes" id="UP000192534"/>
    </source>
</evidence>
<keyword evidence="2" id="KW-0645">Protease</keyword>
<proteinExistence type="predicted"/>
<evidence type="ECO:0000256" key="2">
    <source>
        <dbReference type="ARBA" id="ARBA00022670"/>
    </source>
</evidence>
<dbReference type="GO" id="GO:0006508">
    <property type="term" value="P:proteolysis"/>
    <property type="evidence" value="ECO:0007669"/>
    <property type="project" value="UniProtKB-KW"/>
</dbReference>
<dbReference type="Proteomes" id="UP000192534">
    <property type="component" value="Unassembled WGS sequence"/>
</dbReference>
<dbReference type="Pfam" id="PF04586">
    <property type="entry name" value="Peptidase_S78"/>
    <property type="match status" value="1"/>
</dbReference>
<dbReference type="EMBL" id="MVIH01000001">
    <property type="protein sequence ID" value="ORB57390.1"/>
    <property type="molecule type" value="Genomic_DNA"/>
</dbReference>
<gene>
    <name evidence="5" type="ORF">BST42_03170</name>
</gene>
<dbReference type="InterPro" id="IPR006433">
    <property type="entry name" value="Prohead_protease"/>
</dbReference>
<dbReference type="GO" id="GO:0008233">
    <property type="term" value="F:peptidase activity"/>
    <property type="evidence" value="ECO:0007669"/>
    <property type="project" value="UniProtKB-KW"/>
</dbReference>
<comment type="caution">
    <text evidence="5">The sequence shown here is derived from an EMBL/GenBank/DDBJ whole genome shotgun (WGS) entry which is preliminary data.</text>
</comment>
<dbReference type="AlphaFoldDB" id="A0A1X0J5X8"/>